<dbReference type="GO" id="GO:0005524">
    <property type="term" value="F:ATP binding"/>
    <property type="evidence" value="ECO:0007669"/>
    <property type="project" value="InterPro"/>
</dbReference>
<gene>
    <name evidence="2" type="ORF">BAE44_0019461</name>
</gene>
<dbReference type="SUPFAM" id="SSF56112">
    <property type="entry name" value="Protein kinase-like (PK-like)"/>
    <property type="match status" value="1"/>
</dbReference>
<dbReference type="InterPro" id="IPR001245">
    <property type="entry name" value="Ser-Thr/Tyr_kinase_cat_dom"/>
</dbReference>
<dbReference type="Proteomes" id="UP000095767">
    <property type="component" value="Unassembled WGS sequence"/>
</dbReference>
<evidence type="ECO:0000313" key="3">
    <source>
        <dbReference type="Proteomes" id="UP000095767"/>
    </source>
</evidence>
<accession>A0A1E5V329</accession>
<reference evidence="2 3" key="1">
    <citation type="submission" date="2016-09" db="EMBL/GenBank/DDBJ databases">
        <title>The draft genome of Dichanthelium oligosanthes: A C3 panicoid grass species.</title>
        <authorList>
            <person name="Studer A.J."/>
            <person name="Schnable J.C."/>
            <person name="Brutnell T.P."/>
        </authorList>
    </citation>
    <scope>NUCLEOTIDE SEQUENCE [LARGE SCALE GENOMIC DNA]</scope>
    <source>
        <strain evidence="3">cv. Kellogg 1175</strain>
        <tissue evidence="2">Leaf</tissue>
    </source>
</reference>
<dbReference type="PROSITE" id="PS50011">
    <property type="entry name" value="PROTEIN_KINASE_DOM"/>
    <property type="match status" value="1"/>
</dbReference>
<dbReference type="Pfam" id="PF07714">
    <property type="entry name" value="PK_Tyr_Ser-Thr"/>
    <property type="match status" value="1"/>
</dbReference>
<dbReference type="PANTHER" id="PTHR45707">
    <property type="entry name" value="C2 CALCIUM/LIPID-BINDING PLANT PHOSPHORIBOSYLTRANSFERASE FAMILY PROTEIN"/>
    <property type="match status" value="1"/>
</dbReference>
<evidence type="ECO:0000259" key="1">
    <source>
        <dbReference type="PROSITE" id="PS50011"/>
    </source>
</evidence>
<dbReference type="EMBL" id="LWDX02053303">
    <property type="protein sequence ID" value="OEL19521.1"/>
    <property type="molecule type" value="Genomic_DNA"/>
</dbReference>
<dbReference type="InterPro" id="IPR011009">
    <property type="entry name" value="Kinase-like_dom_sf"/>
</dbReference>
<dbReference type="AlphaFoldDB" id="A0A1E5V329"/>
<protein>
    <recommendedName>
        <fullName evidence="1">Protein kinase domain-containing protein</fullName>
    </recommendedName>
</protein>
<organism evidence="2 3">
    <name type="scientific">Dichanthelium oligosanthes</name>
    <dbReference type="NCBI Taxonomy" id="888268"/>
    <lineage>
        <taxon>Eukaryota</taxon>
        <taxon>Viridiplantae</taxon>
        <taxon>Streptophyta</taxon>
        <taxon>Embryophyta</taxon>
        <taxon>Tracheophyta</taxon>
        <taxon>Spermatophyta</taxon>
        <taxon>Magnoliopsida</taxon>
        <taxon>Liliopsida</taxon>
        <taxon>Poales</taxon>
        <taxon>Poaceae</taxon>
        <taxon>PACMAD clade</taxon>
        <taxon>Panicoideae</taxon>
        <taxon>Panicodae</taxon>
        <taxon>Paniceae</taxon>
        <taxon>Dichantheliinae</taxon>
        <taxon>Dichanthelium</taxon>
    </lineage>
</organism>
<dbReference type="InterPro" id="IPR000719">
    <property type="entry name" value="Prot_kinase_dom"/>
</dbReference>
<dbReference type="GO" id="GO:0004672">
    <property type="term" value="F:protein kinase activity"/>
    <property type="evidence" value="ECO:0007669"/>
    <property type="project" value="InterPro"/>
</dbReference>
<comment type="caution">
    <text evidence="2">The sequence shown here is derived from an EMBL/GenBank/DDBJ whole genome shotgun (WGS) entry which is preliminary data.</text>
</comment>
<dbReference type="OrthoDB" id="666115at2759"/>
<evidence type="ECO:0000313" key="2">
    <source>
        <dbReference type="EMBL" id="OEL19521.1"/>
    </source>
</evidence>
<sequence length="129" mass="14545">MVTTKADIYSFGVIIIEMIAGRKISPYDNVSSCVDFVQPVLENWRNRLEMAPSYTSLEIHYQQIKSCLEIGLSCIKLDPMERPAIGEIIESLTKWESSHCNVGNEEKPPADQVLSLTEGCHLLTQVIFQ</sequence>
<name>A0A1E5V329_9POAL</name>
<keyword evidence="3" id="KW-1185">Reference proteome</keyword>
<proteinExistence type="predicted"/>
<feature type="domain" description="Protein kinase" evidence="1">
    <location>
        <begin position="1"/>
        <end position="96"/>
    </location>
</feature>
<dbReference type="Gene3D" id="1.10.510.10">
    <property type="entry name" value="Transferase(Phosphotransferase) domain 1"/>
    <property type="match status" value="1"/>
</dbReference>
<dbReference type="STRING" id="888268.A0A1E5V329"/>